<accession>A0A556V4K2</accession>
<proteinExistence type="predicted"/>
<dbReference type="EMBL" id="VCAZ01000118">
    <property type="protein sequence ID" value="TSU50012.1"/>
    <property type="molecule type" value="Genomic_DNA"/>
</dbReference>
<evidence type="ECO:0000313" key="2">
    <source>
        <dbReference type="Proteomes" id="UP000319801"/>
    </source>
</evidence>
<evidence type="ECO:0000313" key="1">
    <source>
        <dbReference type="EMBL" id="TSU50012.1"/>
    </source>
</evidence>
<reference evidence="1 2" key="1">
    <citation type="journal article" date="2019" name="Genome Biol. Evol.">
        <title>Whole-Genome Sequencing of the Giant Devil Catfish, Bagarius yarrelli.</title>
        <authorList>
            <person name="Jiang W."/>
            <person name="Lv Y."/>
            <person name="Cheng L."/>
            <person name="Yang K."/>
            <person name="Chao B."/>
            <person name="Wang X."/>
            <person name="Li Y."/>
            <person name="Pan X."/>
            <person name="You X."/>
            <person name="Zhang Y."/>
            <person name="Yang J."/>
            <person name="Li J."/>
            <person name="Zhang X."/>
            <person name="Liu S."/>
            <person name="Sun C."/>
            <person name="Yang J."/>
            <person name="Shi Q."/>
        </authorList>
    </citation>
    <scope>NUCLEOTIDE SEQUENCE [LARGE SCALE GENOMIC DNA]</scope>
    <source>
        <strain evidence="1">JWS20170419001</strain>
        <tissue evidence="1">Muscle</tissue>
    </source>
</reference>
<sequence>MRSYTKVLVVAGGCALAFLGIQCVFGKRVQTRFLNFPPFDCRLGLEDVVAPPTLRDEKINLQQTIPREDGSEEKTKA</sequence>
<name>A0A556V4K2_BAGYA</name>
<organism evidence="1 2">
    <name type="scientific">Bagarius yarrelli</name>
    <name type="common">Goonch</name>
    <name type="synonym">Bagrus yarrelli</name>
    <dbReference type="NCBI Taxonomy" id="175774"/>
    <lineage>
        <taxon>Eukaryota</taxon>
        <taxon>Metazoa</taxon>
        <taxon>Chordata</taxon>
        <taxon>Craniata</taxon>
        <taxon>Vertebrata</taxon>
        <taxon>Euteleostomi</taxon>
        <taxon>Actinopterygii</taxon>
        <taxon>Neopterygii</taxon>
        <taxon>Teleostei</taxon>
        <taxon>Ostariophysi</taxon>
        <taxon>Siluriformes</taxon>
        <taxon>Sisoridae</taxon>
        <taxon>Sisorinae</taxon>
        <taxon>Bagarius</taxon>
    </lineage>
</organism>
<dbReference type="Proteomes" id="UP000319801">
    <property type="component" value="Unassembled WGS sequence"/>
</dbReference>
<comment type="caution">
    <text evidence="1">The sequence shown here is derived from an EMBL/GenBank/DDBJ whole genome shotgun (WGS) entry which is preliminary data.</text>
</comment>
<keyword evidence="2" id="KW-1185">Reference proteome</keyword>
<gene>
    <name evidence="1" type="ORF">Baya_12941</name>
</gene>
<protein>
    <submittedName>
        <fullName evidence="1">Uncharacterized protein</fullName>
    </submittedName>
</protein>
<dbReference type="AlphaFoldDB" id="A0A556V4K2"/>